<evidence type="ECO:0000259" key="1">
    <source>
        <dbReference type="Pfam" id="PF00849"/>
    </source>
</evidence>
<dbReference type="PROSITE" id="PS01129">
    <property type="entry name" value="PSI_RLU"/>
    <property type="match status" value="1"/>
</dbReference>
<sequence length="310" mass="35217">MSKAKQASEITLPPKDLGWGTVLNFLIEKFHRIDAAIWRQRVAEGKVFWFGGEEIHANTAFLPSRRVCYYREVEAEPLIPFAHQMIYQDDHILVACKPHFLPVTPGGDFVNECLLERVKRDTGLQDVVAVHRLDKETAGLVLFSVNSQSRPLYYQLFADGLVQKTYSAVATLSETLQQLELPQHWQVKNRLEKSSPAFLMQQVEGQANAFSSLSLVDKRADLGLFELSPHTGKTHQLRLHMLSLGCPILFDKYYPDLLPKQSDQPLDFTQPLQLVARGLGFTDPVTGLKHQFESERQLLSWPVSDGTKEY</sequence>
<dbReference type="EMBL" id="RRCF01000004">
    <property type="protein sequence ID" value="RRJ19543.1"/>
    <property type="molecule type" value="Genomic_DNA"/>
</dbReference>
<dbReference type="GO" id="GO:0003723">
    <property type="term" value="F:RNA binding"/>
    <property type="evidence" value="ECO:0007669"/>
    <property type="project" value="InterPro"/>
</dbReference>
<dbReference type="Gene3D" id="3.30.2350.10">
    <property type="entry name" value="Pseudouridine synthase"/>
    <property type="match status" value="1"/>
</dbReference>
<evidence type="ECO:0000313" key="2">
    <source>
        <dbReference type="EMBL" id="RRJ19543.1"/>
    </source>
</evidence>
<dbReference type="InterPro" id="IPR020103">
    <property type="entry name" value="PsdUridine_synth_cat_dom_sf"/>
</dbReference>
<dbReference type="SUPFAM" id="SSF55120">
    <property type="entry name" value="Pseudouridine synthase"/>
    <property type="match status" value="1"/>
</dbReference>
<dbReference type="InterPro" id="IPR050188">
    <property type="entry name" value="RluA_PseudoU_synthase"/>
</dbReference>
<dbReference type="PANTHER" id="PTHR21600">
    <property type="entry name" value="MITOCHONDRIAL RNA PSEUDOURIDINE SYNTHASE"/>
    <property type="match status" value="1"/>
</dbReference>
<accession>A0A3P3QGR9</accession>
<dbReference type="RefSeq" id="WP_046518498.1">
    <property type="nucleotide sequence ID" value="NZ_LAVS01000002.1"/>
</dbReference>
<reference evidence="2 3" key="1">
    <citation type="submission" date="2018-11" db="EMBL/GenBank/DDBJ databases">
        <title>Draft genome analysis of Rheinheimera mesophila isolated from an industrial waste site.</title>
        <authorList>
            <person name="Yu Q."/>
            <person name="Qi Y."/>
            <person name="Zhang H."/>
            <person name="Lu Y."/>
            <person name="Pu J."/>
        </authorList>
    </citation>
    <scope>NUCLEOTIDE SEQUENCE [LARGE SCALE GENOMIC DNA]</scope>
    <source>
        <strain evidence="2 3">IITR13</strain>
    </source>
</reference>
<dbReference type="GO" id="GO:0000455">
    <property type="term" value="P:enzyme-directed rRNA pseudouridine synthesis"/>
    <property type="evidence" value="ECO:0007669"/>
    <property type="project" value="TreeGrafter"/>
</dbReference>
<name>A0A3P3QGR9_9GAMM</name>
<dbReference type="PANTHER" id="PTHR21600:SF84">
    <property type="entry name" value="PSEUDOURIDINE SYNTHASE RSUA_RLUA-LIKE DOMAIN-CONTAINING PROTEIN"/>
    <property type="match status" value="1"/>
</dbReference>
<gene>
    <name evidence="2" type="ORF">EIK76_13910</name>
</gene>
<organism evidence="2 3">
    <name type="scientific">Rheinheimera mesophila</name>
    <dbReference type="NCBI Taxonomy" id="1547515"/>
    <lineage>
        <taxon>Bacteria</taxon>
        <taxon>Pseudomonadati</taxon>
        <taxon>Pseudomonadota</taxon>
        <taxon>Gammaproteobacteria</taxon>
        <taxon>Chromatiales</taxon>
        <taxon>Chromatiaceae</taxon>
        <taxon>Rheinheimera</taxon>
    </lineage>
</organism>
<dbReference type="InterPro" id="IPR006224">
    <property type="entry name" value="PsdUridine_synth_RluA-like_CS"/>
</dbReference>
<dbReference type="Proteomes" id="UP000276260">
    <property type="component" value="Unassembled WGS sequence"/>
</dbReference>
<protein>
    <submittedName>
        <fullName evidence="2">Pseudouridine synthase</fullName>
    </submittedName>
</protein>
<keyword evidence="3" id="KW-1185">Reference proteome</keyword>
<dbReference type="InterPro" id="IPR006145">
    <property type="entry name" value="PsdUridine_synth_RsuA/RluA"/>
</dbReference>
<comment type="caution">
    <text evidence="2">The sequence shown here is derived from an EMBL/GenBank/DDBJ whole genome shotgun (WGS) entry which is preliminary data.</text>
</comment>
<dbReference type="OrthoDB" id="9807829at2"/>
<dbReference type="GO" id="GO:0009982">
    <property type="term" value="F:pseudouridine synthase activity"/>
    <property type="evidence" value="ECO:0007669"/>
    <property type="project" value="InterPro"/>
</dbReference>
<proteinExistence type="predicted"/>
<feature type="domain" description="Pseudouridine synthase RsuA/RluA-like" evidence="1">
    <location>
        <begin position="91"/>
        <end position="242"/>
    </location>
</feature>
<dbReference type="AlphaFoldDB" id="A0A3P3QGR9"/>
<evidence type="ECO:0000313" key="3">
    <source>
        <dbReference type="Proteomes" id="UP000276260"/>
    </source>
</evidence>
<dbReference type="Pfam" id="PF00849">
    <property type="entry name" value="PseudoU_synth_2"/>
    <property type="match status" value="1"/>
</dbReference>
<dbReference type="GO" id="GO:0140098">
    <property type="term" value="F:catalytic activity, acting on RNA"/>
    <property type="evidence" value="ECO:0007669"/>
    <property type="project" value="UniProtKB-ARBA"/>
</dbReference>